<evidence type="ECO:0000256" key="4">
    <source>
        <dbReference type="ARBA" id="ARBA00023136"/>
    </source>
</evidence>
<feature type="transmembrane region" description="Helical" evidence="5">
    <location>
        <begin position="370"/>
        <end position="389"/>
    </location>
</feature>
<evidence type="ECO:0000256" key="3">
    <source>
        <dbReference type="ARBA" id="ARBA00022989"/>
    </source>
</evidence>
<feature type="transmembrane region" description="Helical" evidence="5">
    <location>
        <begin position="26"/>
        <end position="48"/>
    </location>
</feature>
<keyword evidence="4 5" id="KW-0472">Membrane</keyword>
<feature type="transmembrane region" description="Helical" evidence="5">
    <location>
        <begin position="194"/>
        <end position="217"/>
    </location>
</feature>
<proteinExistence type="predicted"/>
<keyword evidence="7" id="KW-1185">Reference proteome</keyword>
<gene>
    <name evidence="6" type="ORF">FKW44_023724</name>
</gene>
<evidence type="ECO:0000313" key="6">
    <source>
        <dbReference type="EMBL" id="QQP35487.1"/>
    </source>
</evidence>
<evidence type="ECO:0000256" key="2">
    <source>
        <dbReference type="ARBA" id="ARBA00022692"/>
    </source>
</evidence>
<dbReference type="GO" id="GO:0022857">
    <property type="term" value="F:transmembrane transporter activity"/>
    <property type="evidence" value="ECO:0007669"/>
    <property type="project" value="InterPro"/>
</dbReference>
<name>A0A7T8JUD1_CALRO</name>
<feature type="non-terminal residue" evidence="6">
    <location>
        <position position="417"/>
    </location>
</feature>
<sequence>MKDLEGIKTFDDVLLKYGEFGTYQKIIYIMYSCPYILTSMQLMGWTFVGAQLPHRCLLPGENKDSAVYNSSDGENICFIKDDNNSTCNEYVYDTRMIGDSIAKEWNLVCEDKEMIARIGSAPMVGYFFGGIIFGTLSDKIGRKATFLLSWGICLCTLCHCLSHSATHRGVAIPGIETSCFVMGLELVGPSKRTLAGLVCWFFESTGLLCTVAISYNFHDNWRLLQGIFASPLILFLAYYFCTPESPRWLVSRGRSKEAEVTIHRILKSNGFNEPEENITDILSRQTSEESGSHNYTFLDLYKTPNLRIKSLILNWLWMVLASFYYVMLLDQSDLSSNPYLGFFITVAAQLPCYIYVMLTIDHPIIGRKACLIGLLILAGVCLISIHFFHPKVLHLIGSSSVCLFSEDFRQQVHLPFS</sequence>
<evidence type="ECO:0000256" key="5">
    <source>
        <dbReference type="SAM" id="Phobius"/>
    </source>
</evidence>
<dbReference type="InterPro" id="IPR036259">
    <property type="entry name" value="MFS_trans_sf"/>
</dbReference>
<comment type="subcellular location">
    <subcellularLocation>
        <location evidence="1">Membrane</location>
        <topology evidence="1">Multi-pass membrane protein</topology>
    </subcellularLocation>
</comment>
<dbReference type="OrthoDB" id="10051180at2759"/>
<dbReference type="Gene3D" id="1.20.1250.20">
    <property type="entry name" value="MFS general substrate transporter like domains"/>
    <property type="match status" value="1"/>
</dbReference>
<feature type="transmembrane region" description="Helical" evidence="5">
    <location>
        <begin position="114"/>
        <end position="134"/>
    </location>
</feature>
<feature type="transmembrane region" description="Helical" evidence="5">
    <location>
        <begin position="223"/>
        <end position="241"/>
    </location>
</feature>
<dbReference type="SUPFAM" id="SSF103473">
    <property type="entry name" value="MFS general substrate transporter"/>
    <property type="match status" value="1"/>
</dbReference>
<keyword evidence="3 5" id="KW-1133">Transmembrane helix</keyword>
<feature type="transmembrane region" description="Helical" evidence="5">
    <location>
        <begin position="311"/>
        <end position="327"/>
    </location>
</feature>
<dbReference type="Proteomes" id="UP000595437">
    <property type="component" value="Chromosome 18"/>
</dbReference>
<evidence type="ECO:0000256" key="1">
    <source>
        <dbReference type="ARBA" id="ARBA00004141"/>
    </source>
</evidence>
<accession>A0A7T8JUD1</accession>
<reference evidence="7" key="1">
    <citation type="submission" date="2021-01" db="EMBL/GenBank/DDBJ databases">
        <title>Caligus Genome Assembly.</title>
        <authorList>
            <person name="Gallardo-Escarate C."/>
        </authorList>
    </citation>
    <scope>NUCLEOTIDE SEQUENCE [LARGE SCALE GENOMIC DNA]</scope>
</reference>
<organism evidence="6 7">
    <name type="scientific">Caligus rogercresseyi</name>
    <name type="common">Sea louse</name>
    <dbReference type="NCBI Taxonomy" id="217165"/>
    <lineage>
        <taxon>Eukaryota</taxon>
        <taxon>Metazoa</taxon>
        <taxon>Ecdysozoa</taxon>
        <taxon>Arthropoda</taxon>
        <taxon>Crustacea</taxon>
        <taxon>Multicrustacea</taxon>
        <taxon>Hexanauplia</taxon>
        <taxon>Copepoda</taxon>
        <taxon>Siphonostomatoida</taxon>
        <taxon>Caligidae</taxon>
        <taxon>Caligus</taxon>
    </lineage>
</organism>
<feature type="transmembrane region" description="Helical" evidence="5">
    <location>
        <begin position="339"/>
        <end position="358"/>
    </location>
</feature>
<dbReference type="Pfam" id="PF00083">
    <property type="entry name" value="Sugar_tr"/>
    <property type="match status" value="1"/>
</dbReference>
<dbReference type="EMBL" id="CP045907">
    <property type="protein sequence ID" value="QQP35487.1"/>
    <property type="molecule type" value="Genomic_DNA"/>
</dbReference>
<keyword evidence="2 5" id="KW-0812">Transmembrane</keyword>
<dbReference type="PANTHER" id="PTHR24064">
    <property type="entry name" value="SOLUTE CARRIER FAMILY 22 MEMBER"/>
    <property type="match status" value="1"/>
</dbReference>
<dbReference type="InterPro" id="IPR005828">
    <property type="entry name" value="MFS_sugar_transport-like"/>
</dbReference>
<dbReference type="AlphaFoldDB" id="A0A7T8JUD1"/>
<evidence type="ECO:0000313" key="7">
    <source>
        <dbReference type="Proteomes" id="UP000595437"/>
    </source>
</evidence>
<dbReference type="GO" id="GO:0016020">
    <property type="term" value="C:membrane"/>
    <property type="evidence" value="ECO:0007669"/>
    <property type="project" value="UniProtKB-SubCell"/>
</dbReference>
<protein>
    <submittedName>
        <fullName evidence="6">Organic cation transporter proteinlike</fullName>
    </submittedName>
</protein>